<dbReference type="EMBL" id="BTPD01000012">
    <property type="protein sequence ID" value="GMQ30788.1"/>
    <property type="molecule type" value="Genomic_DNA"/>
</dbReference>
<dbReference type="CDD" id="cd14014">
    <property type="entry name" value="STKc_PknB_like"/>
    <property type="match status" value="1"/>
</dbReference>
<dbReference type="SUPFAM" id="SSF56112">
    <property type="entry name" value="Protein kinase-like (PK-like)"/>
    <property type="match status" value="1"/>
</dbReference>
<accession>A0ABQ6PUA5</accession>
<comment type="caution">
    <text evidence="2">The sequence shown here is derived from an EMBL/GenBank/DDBJ whole genome shotgun (WGS) entry which is preliminary data.</text>
</comment>
<dbReference type="Proteomes" id="UP001338309">
    <property type="component" value="Unassembled WGS sequence"/>
</dbReference>
<dbReference type="PANTHER" id="PTHR44167:SF24">
    <property type="entry name" value="SERINE_THREONINE-PROTEIN KINASE CHK2"/>
    <property type="match status" value="1"/>
</dbReference>
<dbReference type="SMART" id="SM00220">
    <property type="entry name" value="S_TKc"/>
    <property type="match status" value="1"/>
</dbReference>
<evidence type="ECO:0000313" key="2">
    <source>
        <dbReference type="EMBL" id="GMQ30788.1"/>
    </source>
</evidence>
<dbReference type="InterPro" id="IPR000719">
    <property type="entry name" value="Prot_kinase_dom"/>
</dbReference>
<dbReference type="PANTHER" id="PTHR44167">
    <property type="entry name" value="OVARIAN-SPECIFIC SERINE/THREONINE-PROTEIN KINASE LOK-RELATED"/>
    <property type="match status" value="1"/>
</dbReference>
<dbReference type="InterPro" id="IPR011009">
    <property type="entry name" value="Kinase-like_dom_sf"/>
</dbReference>
<dbReference type="Pfam" id="PF00069">
    <property type="entry name" value="Pkinase"/>
    <property type="match status" value="1"/>
</dbReference>
<feature type="domain" description="Protein kinase" evidence="1">
    <location>
        <begin position="17"/>
        <end position="297"/>
    </location>
</feature>
<dbReference type="PROSITE" id="PS00108">
    <property type="entry name" value="PROTEIN_KINASE_ST"/>
    <property type="match status" value="1"/>
</dbReference>
<protein>
    <recommendedName>
        <fullName evidence="1">Protein kinase domain-containing protein</fullName>
    </recommendedName>
</protein>
<keyword evidence="3" id="KW-1185">Reference proteome</keyword>
<evidence type="ECO:0000313" key="3">
    <source>
        <dbReference type="Proteomes" id="UP001338309"/>
    </source>
</evidence>
<dbReference type="InterPro" id="IPR008271">
    <property type="entry name" value="Ser/Thr_kinase_AS"/>
</dbReference>
<organism evidence="2 3">
    <name type="scientific">Algoriphagus confluentis</name>
    <dbReference type="NCBI Taxonomy" id="1697556"/>
    <lineage>
        <taxon>Bacteria</taxon>
        <taxon>Pseudomonadati</taxon>
        <taxon>Bacteroidota</taxon>
        <taxon>Cytophagia</taxon>
        <taxon>Cytophagales</taxon>
        <taxon>Cyclobacteriaceae</taxon>
        <taxon>Algoriphagus</taxon>
    </lineage>
</organism>
<proteinExistence type="predicted"/>
<evidence type="ECO:0000259" key="1">
    <source>
        <dbReference type="PROSITE" id="PS50011"/>
    </source>
</evidence>
<dbReference type="RefSeq" id="WP_338225496.1">
    <property type="nucleotide sequence ID" value="NZ_BTPD01000012.1"/>
</dbReference>
<dbReference type="Gene3D" id="1.10.510.10">
    <property type="entry name" value="Transferase(Phosphotransferase) domain 1"/>
    <property type="match status" value="1"/>
</dbReference>
<sequence length="424" mass="49095">METQNQHKIPSRIKQEYKILQEYEEGGQSLTFLVEKDDKQFILKVPKDPKLSTEKKFRLEREIKALELMNGQGVPKLYDYSIEGEVFILMEYIEGFTLQKFLEKVPITINDSVRILIELCNTIQKAHDLGLIHRDLKPDNIILDKKTGLPIIIDFGICWLRDETGFKTKKGVELGNRFLRLPELSKGTDVTVSASDITFLVGILFFLLTNQHPNILLNENGLQPQKRPEVKDLKVLSDKNFREIFEKGFSYEVSLRYSTANELKENLIKILSPMPEKEITENNASQTLDEIFKDQFFQKRMANIKAIQDCHLLFLDHFNATINKSLVAGGNTYNFKESTRSVETEMFLVQIGSSEPKVRFRLFSHFNETFDTITSAYWTENLEGEISHTIKETTKMERLYHEIAEQMAEFAMTELAIKIKSTLT</sequence>
<gene>
    <name evidence="2" type="ORF">Aconfl_34310</name>
</gene>
<reference evidence="2 3" key="1">
    <citation type="submission" date="2023-08" db="EMBL/GenBank/DDBJ databases">
        <title>Draft genome sequence of Algoriphagus confluentis.</title>
        <authorList>
            <person name="Takatani N."/>
            <person name="Hosokawa M."/>
            <person name="Sawabe T."/>
        </authorList>
    </citation>
    <scope>NUCLEOTIDE SEQUENCE [LARGE SCALE GENOMIC DNA]</scope>
    <source>
        <strain evidence="2 3">NBRC 111222</strain>
    </source>
</reference>
<name>A0ABQ6PUA5_9BACT</name>
<dbReference type="PROSITE" id="PS50011">
    <property type="entry name" value="PROTEIN_KINASE_DOM"/>
    <property type="match status" value="1"/>
</dbReference>